<dbReference type="EMBL" id="VXMH01000089">
    <property type="protein sequence ID" value="MYC96562.1"/>
    <property type="molecule type" value="Genomic_DNA"/>
</dbReference>
<reference evidence="1" key="1">
    <citation type="submission" date="2019-09" db="EMBL/GenBank/DDBJ databases">
        <title>Characterisation of the sponge microbiome using genome-centric metagenomics.</title>
        <authorList>
            <person name="Engelberts J.P."/>
            <person name="Robbins S.J."/>
            <person name="De Goeij J.M."/>
            <person name="Aranda M."/>
            <person name="Bell S.C."/>
            <person name="Webster N.S."/>
        </authorList>
    </citation>
    <scope>NUCLEOTIDE SEQUENCE</scope>
    <source>
        <strain evidence="1">SB0661_bin_32</strain>
    </source>
</reference>
<organism evidence="1">
    <name type="scientific">Caldilineaceae bacterium SB0661_bin_32</name>
    <dbReference type="NCBI Taxonomy" id="2605255"/>
    <lineage>
        <taxon>Bacteria</taxon>
        <taxon>Bacillati</taxon>
        <taxon>Chloroflexota</taxon>
        <taxon>Caldilineae</taxon>
        <taxon>Caldilineales</taxon>
        <taxon>Caldilineaceae</taxon>
    </lineage>
</organism>
<sequence length="180" mass="20086">MDPLANFGSIGKPIRCDCPGIVEQINRCVSQVVGTARQRKEQVRMATLTFEVSDSLLTRARETAQALNRPLEEVLIGALAVGLPDVQDVPASVRGELLEMTFLNEELLWTIAKDEMASVEQKELQALLDMQQRPLVPQEEVRLQELRESYGKAMLRKARAFALLSLRSGQPLLTALEETE</sequence>
<proteinExistence type="predicted"/>
<accession>A0A6B1DAZ9</accession>
<name>A0A6B1DAZ9_9CHLR</name>
<dbReference type="AlphaFoldDB" id="A0A6B1DAZ9"/>
<gene>
    <name evidence="1" type="ORF">F4X14_16480</name>
</gene>
<evidence type="ECO:0000313" key="1">
    <source>
        <dbReference type="EMBL" id="MYC96562.1"/>
    </source>
</evidence>
<protein>
    <submittedName>
        <fullName evidence="1">Uncharacterized protein</fullName>
    </submittedName>
</protein>
<comment type="caution">
    <text evidence="1">The sequence shown here is derived from an EMBL/GenBank/DDBJ whole genome shotgun (WGS) entry which is preliminary data.</text>
</comment>